<dbReference type="InterPro" id="IPR038770">
    <property type="entry name" value="Na+/solute_symporter_sf"/>
</dbReference>
<dbReference type="Gene3D" id="1.20.1530.20">
    <property type="match status" value="1"/>
</dbReference>
<evidence type="ECO:0000256" key="7">
    <source>
        <dbReference type="ARBA" id="ARBA00023136"/>
    </source>
</evidence>
<reference evidence="12" key="1">
    <citation type="journal article" date="2021" name="Syst. Appl. Microbiol.">
        <title>Roseomonas hellenica sp. nov., isolated from roots of wild-growing Alkanna tinctoria.</title>
        <authorList>
            <person name="Rat A."/>
            <person name="Naranjo H.D."/>
            <person name="Lebbe L."/>
            <person name="Cnockaert M."/>
            <person name="Krigas N."/>
            <person name="Grigoriadou K."/>
            <person name="Maloupa E."/>
            <person name="Willems A."/>
        </authorList>
    </citation>
    <scope>NUCLEOTIDE SEQUENCE [LARGE SCALE GENOMIC DNA]</scope>
    <source>
        <strain evidence="12">LMG 31159</strain>
    </source>
</reference>
<proteinExistence type="predicted"/>
<dbReference type="PANTHER" id="PTHR43562">
    <property type="entry name" value="NAPA-TYPE SODIUM/HYDROGEN ANTIPORTER"/>
    <property type="match status" value="1"/>
</dbReference>
<keyword evidence="2" id="KW-0813">Transport</keyword>
<feature type="transmembrane region" description="Helical" evidence="9">
    <location>
        <begin position="153"/>
        <end position="177"/>
    </location>
</feature>
<evidence type="ECO:0000259" key="10">
    <source>
        <dbReference type="Pfam" id="PF00999"/>
    </source>
</evidence>
<keyword evidence="3" id="KW-0050">Antiport</keyword>
<gene>
    <name evidence="11" type="ORF">GXW78_08060</name>
</gene>
<evidence type="ECO:0000256" key="5">
    <source>
        <dbReference type="ARBA" id="ARBA00022989"/>
    </source>
</evidence>
<evidence type="ECO:0000313" key="12">
    <source>
        <dbReference type="Proteomes" id="UP000698752"/>
    </source>
</evidence>
<sequence length="256" mass="27172">MTFAEGALDLPPLARFAVLLLGIMAVRWACPRLRLPDCVGYILIGVIVGPHLLGIVPRHADVAGFFAELGKLLLMFFVGLEIDLKQFALAKRRAFAFGLATFAIPMAAGTAVGLAFGYQLVAALLIGSLIASHTLIAFPMVVAAGLAARASVVVAVGATVLTDMLALLVLAGCLATHRTAPASRPPRCSSRSPNLLSLRRSCSVWSGRWRDASPPRWATASRPASRSCWSLSASRPSRRKPFNSRASSALSWPGSR</sequence>
<keyword evidence="4 9" id="KW-0812">Transmembrane</keyword>
<evidence type="ECO:0000313" key="11">
    <source>
        <dbReference type="EMBL" id="MBR0649611.1"/>
    </source>
</evidence>
<keyword evidence="7 9" id="KW-0472">Membrane</keyword>
<keyword evidence="6" id="KW-0406">Ion transport</keyword>
<keyword evidence="5 9" id="KW-1133">Transmembrane helix</keyword>
<dbReference type="Proteomes" id="UP000698752">
    <property type="component" value="Unassembled WGS sequence"/>
</dbReference>
<dbReference type="InterPro" id="IPR006153">
    <property type="entry name" value="Cation/H_exchanger_TM"/>
</dbReference>
<feature type="transmembrane region" description="Helical" evidence="9">
    <location>
        <begin position="122"/>
        <end position="146"/>
    </location>
</feature>
<evidence type="ECO:0000256" key="9">
    <source>
        <dbReference type="SAM" id="Phobius"/>
    </source>
</evidence>
<feature type="transmembrane region" description="Helical" evidence="9">
    <location>
        <begin position="12"/>
        <end position="30"/>
    </location>
</feature>
<keyword evidence="12" id="KW-1185">Reference proteome</keyword>
<evidence type="ECO:0000256" key="4">
    <source>
        <dbReference type="ARBA" id="ARBA00022692"/>
    </source>
</evidence>
<evidence type="ECO:0000256" key="1">
    <source>
        <dbReference type="ARBA" id="ARBA00004141"/>
    </source>
</evidence>
<dbReference type="Pfam" id="PF00999">
    <property type="entry name" value="Na_H_Exchanger"/>
    <property type="match status" value="1"/>
</dbReference>
<feature type="transmembrane region" description="Helical" evidence="9">
    <location>
        <begin position="39"/>
        <end position="56"/>
    </location>
</feature>
<evidence type="ECO:0000256" key="3">
    <source>
        <dbReference type="ARBA" id="ARBA00022449"/>
    </source>
</evidence>
<feature type="domain" description="Cation/H+ exchanger transmembrane" evidence="10">
    <location>
        <begin position="24"/>
        <end position="177"/>
    </location>
</feature>
<feature type="transmembrane region" description="Helical" evidence="9">
    <location>
        <begin position="94"/>
        <end position="116"/>
    </location>
</feature>
<protein>
    <submittedName>
        <fullName evidence="11">Cation:proton antiporter</fullName>
    </submittedName>
</protein>
<dbReference type="PANTHER" id="PTHR43562:SF4">
    <property type="entry name" value="NA(+)_H(+) ANTIPORTER NHAS5"/>
    <property type="match status" value="1"/>
</dbReference>
<evidence type="ECO:0000256" key="8">
    <source>
        <dbReference type="SAM" id="MobiDB-lite"/>
    </source>
</evidence>
<name>A0ABS5EF15_9PROT</name>
<organism evidence="11 12">
    <name type="scientific">Neoroseomonas terrae</name>
    <dbReference type="NCBI Taxonomy" id="424799"/>
    <lineage>
        <taxon>Bacteria</taxon>
        <taxon>Pseudomonadati</taxon>
        <taxon>Pseudomonadota</taxon>
        <taxon>Alphaproteobacteria</taxon>
        <taxon>Acetobacterales</taxon>
        <taxon>Acetobacteraceae</taxon>
        <taxon>Neoroseomonas</taxon>
    </lineage>
</organism>
<feature type="transmembrane region" description="Helical" evidence="9">
    <location>
        <begin position="62"/>
        <end position="82"/>
    </location>
</feature>
<evidence type="ECO:0000256" key="6">
    <source>
        <dbReference type="ARBA" id="ARBA00023065"/>
    </source>
</evidence>
<accession>A0ABS5EF15</accession>
<comment type="subcellular location">
    <subcellularLocation>
        <location evidence="1">Membrane</location>
        <topology evidence="1">Multi-pass membrane protein</topology>
    </subcellularLocation>
</comment>
<feature type="region of interest" description="Disordered" evidence="8">
    <location>
        <begin position="209"/>
        <end position="256"/>
    </location>
</feature>
<comment type="caution">
    <text evidence="11">The sequence shown here is derived from an EMBL/GenBank/DDBJ whole genome shotgun (WGS) entry which is preliminary data.</text>
</comment>
<evidence type="ECO:0000256" key="2">
    <source>
        <dbReference type="ARBA" id="ARBA00022448"/>
    </source>
</evidence>
<dbReference type="EMBL" id="JAAEDI010000007">
    <property type="protein sequence ID" value="MBR0649611.1"/>
    <property type="molecule type" value="Genomic_DNA"/>
</dbReference>
<feature type="compositionally biased region" description="Polar residues" evidence="8">
    <location>
        <begin position="222"/>
        <end position="235"/>
    </location>
</feature>